<proteinExistence type="predicted"/>
<name>A0A0F9KPU9_9ZZZZ</name>
<reference evidence="1" key="1">
    <citation type="journal article" date="2015" name="Nature">
        <title>Complex archaea that bridge the gap between prokaryotes and eukaryotes.</title>
        <authorList>
            <person name="Spang A."/>
            <person name="Saw J.H."/>
            <person name="Jorgensen S.L."/>
            <person name="Zaremba-Niedzwiedzka K."/>
            <person name="Martijn J."/>
            <person name="Lind A.E."/>
            <person name="van Eijk R."/>
            <person name="Schleper C."/>
            <person name="Guy L."/>
            <person name="Ettema T.J."/>
        </authorList>
    </citation>
    <scope>NUCLEOTIDE SEQUENCE</scope>
</reference>
<protein>
    <submittedName>
        <fullName evidence="1">Uncharacterized protein</fullName>
    </submittedName>
</protein>
<organism evidence="1">
    <name type="scientific">marine sediment metagenome</name>
    <dbReference type="NCBI Taxonomy" id="412755"/>
    <lineage>
        <taxon>unclassified sequences</taxon>
        <taxon>metagenomes</taxon>
        <taxon>ecological metagenomes</taxon>
    </lineage>
</organism>
<dbReference type="AlphaFoldDB" id="A0A0F9KPU9"/>
<evidence type="ECO:0000313" key="1">
    <source>
        <dbReference type="EMBL" id="KKM76781.1"/>
    </source>
</evidence>
<comment type="caution">
    <text evidence="1">The sequence shown here is derived from an EMBL/GenBank/DDBJ whole genome shotgun (WGS) entry which is preliminary data.</text>
</comment>
<gene>
    <name evidence="1" type="ORF">LCGC14_1376690</name>
</gene>
<dbReference type="SUPFAM" id="SSF69255">
    <property type="entry name" value="gp5 N-terminal domain-like"/>
    <property type="match status" value="1"/>
</dbReference>
<sequence>MPTITERYEAVVSSIDDPQNRGRFKVKCVGLLGDADTELPNFVELVPDHGWFTVPEVGEQVEIEVVVQRGERHLRALFRQHRYPLLSCQCCYDWYRQPPSRRC</sequence>
<accession>A0A0F9KPU9</accession>
<dbReference type="EMBL" id="LAZR01008750">
    <property type="protein sequence ID" value="KKM76781.1"/>
    <property type="molecule type" value="Genomic_DNA"/>
</dbReference>